<feature type="transmembrane region" description="Helical" evidence="1">
    <location>
        <begin position="71"/>
        <end position="92"/>
    </location>
</feature>
<dbReference type="EMBL" id="JAGGKC010000003">
    <property type="protein sequence ID" value="MBP1918156.1"/>
    <property type="molecule type" value="Genomic_DNA"/>
</dbReference>
<comment type="caution">
    <text evidence="2">The sequence shown here is derived from an EMBL/GenBank/DDBJ whole genome shotgun (WGS) entry which is preliminary data.</text>
</comment>
<protein>
    <recommendedName>
        <fullName evidence="4">Zinc ribbon domain-containing protein</fullName>
    </recommendedName>
</protein>
<sequence length="254" mass="28481">MECRNCRYENPVGSRFCSQCGKPFAGMEGYDKVSLGEYDEANDMIANPLTEDYIYDRDASLKKKSGRQGGIFLRLVLIVFLAVAAILAFYSVDLAVATNQKRTEEAVMLANQKKEAEELAKLENYREKYGTVVSGFEEQGALIDESVASIGKLNLNSFFKGLGLGTAADGLVDRLLDVSTVKSMRENSQTLDVLVGELANPPKTFEGKYELMEKLLETEKEIVTYFENSVTSEEREKLEELRVEYTKLITDINR</sequence>
<evidence type="ECO:0000313" key="2">
    <source>
        <dbReference type="EMBL" id="MBP1918156.1"/>
    </source>
</evidence>
<dbReference type="RefSeq" id="WP_209458395.1">
    <property type="nucleotide sequence ID" value="NZ_JAGGKC010000003.1"/>
</dbReference>
<keyword evidence="1" id="KW-0812">Transmembrane</keyword>
<dbReference type="Proteomes" id="UP001519271">
    <property type="component" value="Unassembled WGS sequence"/>
</dbReference>
<proteinExistence type="predicted"/>
<accession>A0ABS4G0Y5</accession>
<keyword evidence="1" id="KW-0472">Membrane</keyword>
<evidence type="ECO:0000256" key="1">
    <source>
        <dbReference type="SAM" id="Phobius"/>
    </source>
</evidence>
<name>A0ABS4G0Y5_9CLOT</name>
<keyword evidence="3" id="KW-1185">Reference proteome</keyword>
<keyword evidence="1" id="KW-1133">Transmembrane helix</keyword>
<evidence type="ECO:0008006" key="4">
    <source>
        <dbReference type="Google" id="ProtNLM"/>
    </source>
</evidence>
<gene>
    <name evidence="2" type="ORF">J2Z34_000627</name>
</gene>
<organism evidence="2 3">
    <name type="scientific">Youngiibacter multivorans</name>
    <dbReference type="NCBI Taxonomy" id="937251"/>
    <lineage>
        <taxon>Bacteria</taxon>
        <taxon>Bacillati</taxon>
        <taxon>Bacillota</taxon>
        <taxon>Clostridia</taxon>
        <taxon>Eubacteriales</taxon>
        <taxon>Clostridiaceae</taxon>
        <taxon>Youngiibacter</taxon>
    </lineage>
</organism>
<reference evidence="2 3" key="1">
    <citation type="submission" date="2021-03" db="EMBL/GenBank/DDBJ databases">
        <title>Genomic Encyclopedia of Type Strains, Phase IV (KMG-IV): sequencing the most valuable type-strain genomes for metagenomic binning, comparative biology and taxonomic classification.</title>
        <authorList>
            <person name="Goeker M."/>
        </authorList>
    </citation>
    <scope>NUCLEOTIDE SEQUENCE [LARGE SCALE GENOMIC DNA]</scope>
    <source>
        <strain evidence="2 3">DSM 6139</strain>
    </source>
</reference>
<evidence type="ECO:0000313" key="3">
    <source>
        <dbReference type="Proteomes" id="UP001519271"/>
    </source>
</evidence>